<evidence type="ECO:0000256" key="5">
    <source>
        <dbReference type="ARBA" id="ARBA00022989"/>
    </source>
</evidence>
<evidence type="ECO:0000256" key="7">
    <source>
        <dbReference type="HAMAP-Rule" id="MF_01147"/>
    </source>
</evidence>
<dbReference type="HAMAP" id="MF_01147">
    <property type="entry name" value="Lgt"/>
    <property type="match status" value="1"/>
</dbReference>
<comment type="pathway">
    <text evidence="7">Protein modification; lipoprotein biosynthesis (diacylglyceryl transfer).</text>
</comment>
<proteinExistence type="inferred from homology"/>
<name>A0A7V4E3Z5_UNCW3</name>
<feature type="transmembrane region" description="Helical" evidence="7">
    <location>
        <begin position="130"/>
        <end position="151"/>
    </location>
</feature>
<keyword evidence="3 7" id="KW-0808">Transferase</keyword>
<dbReference type="AlphaFoldDB" id="A0A7V4E3Z5"/>
<evidence type="ECO:0000256" key="2">
    <source>
        <dbReference type="ARBA" id="ARBA00022475"/>
    </source>
</evidence>
<feature type="binding site" evidence="7">
    <location>
        <position position="133"/>
    </location>
    <ligand>
        <name>a 1,2-diacyl-sn-glycero-3-phospho-(1'-sn-glycerol)</name>
        <dbReference type="ChEBI" id="CHEBI:64716"/>
    </ligand>
</feature>
<evidence type="ECO:0000256" key="3">
    <source>
        <dbReference type="ARBA" id="ARBA00022679"/>
    </source>
</evidence>
<dbReference type="NCBIfam" id="TIGR00544">
    <property type="entry name" value="lgt"/>
    <property type="match status" value="1"/>
</dbReference>
<organism evidence="8">
    <name type="scientific">candidate division WOR-3 bacterium</name>
    <dbReference type="NCBI Taxonomy" id="2052148"/>
    <lineage>
        <taxon>Bacteria</taxon>
        <taxon>Bacteria division WOR-3</taxon>
    </lineage>
</organism>
<evidence type="ECO:0000256" key="4">
    <source>
        <dbReference type="ARBA" id="ARBA00022692"/>
    </source>
</evidence>
<gene>
    <name evidence="7 8" type="primary">lgt</name>
    <name evidence="8" type="ORF">ENU74_03685</name>
</gene>
<keyword evidence="5 7" id="KW-1133">Transmembrane helix</keyword>
<dbReference type="InterPro" id="IPR001640">
    <property type="entry name" value="Lgt"/>
</dbReference>
<protein>
    <recommendedName>
        <fullName evidence="7">Phosphatidylglycerol--prolipoprotein diacylglyceryl transferase</fullName>
        <ecNumber evidence="7">2.5.1.145</ecNumber>
    </recommendedName>
</protein>
<dbReference type="Pfam" id="PF01790">
    <property type="entry name" value="LGT"/>
    <property type="match status" value="1"/>
</dbReference>
<dbReference type="UniPathway" id="UPA00664"/>
<dbReference type="EMBL" id="DTDR01000095">
    <property type="protein sequence ID" value="HGK63675.1"/>
    <property type="molecule type" value="Genomic_DNA"/>
</dbReference>
<dbReference type="GO" id="GO:0005886">
    <property type="term" value="C:plasma membrane"/>
    <property type="evidence" value="ECO:0007669"/>
    <property type="project" value="UniProtKB-SubCell"/>
</dbReference>
<feature type="transmembrane region" description="Helical" evidence="7">
    <location>
        <begin position="171"/>
        <end position="187"/>
    </location>
</feature>
<dbReference type="PANTHER" id="PTHR30589:SF0">
    <property type="entry name" value="PHOSPHATIDYLGLYCEROL--PROLIPOPROTEIN DIACYLGLYCERYL TRANSFERASE"/>
    <property type="match status" value="1"/>
</dbReference>
<dbReference type="GO" id="GO:0042158">
    <property type="term" value="P:lipoprotein biosynthetic process"/>
    <property type="evidence" value="ECO:0007669"/>
    <property type="project" value="UniProtKB-UniRule"/>
</dbReference>
<keyword evidence="8" id="KW-0449">Lipoprotein</keyword>
<feature type="transmembrane region" description="Helical" evidence="7">
    <location>
        <begin position="228"/>
        <end position="247"/>
    </location>
</feature>
<comment type="similarity">
    <text evidence="1 7">Belongs to the Lgt family.</text>
</comment>
<comment type="subcellular location">
    <subcellularLocation>
        <location evidence="7">Cell membrane</location>
        <topology evidence="7">Multi-pass membrane protein</topology>
    </subcellularLocation>
</comment>
<keyword evidence="2 7" id="KW-1003">Cell membrane</keyword>
<evidence type="ECO:0000256" key="6">
    <source>
        <dbReference type="ARBA" id="ARBA00023136"/>
    </source>
</evidence>
<sequence length="253" mass="28959">MAPILLKIGNFTLYSYGLMLFISFLLGIKITQKRAKKFGIKEDEVVNLAVVILIGVIVGARLLYVFNHWDEFKNDLIGIIAFWRGGLGGLMFFGGFIGGFLAGFIYAKKKKMPILKMLDSISPALALGEGFTRIGCFLNGCCFGRPFKWGIIFPPNSPAGSTFPYTKIHPTQLYSSFFGFLLFFLILKLEKTKIIKKEGLLFFIFLFFYALFRFLIDFLRYYEDNLNFWTNQFIAIILMLIALLIFIKKIKSD</sequence>
<feature type="transmembrane region" description="Helical" evidence="7">
    <location>
        <begin position="13"/>
        <end position="32"/>
    </location>
</feature>
<dbReference type="PANTHER" id="PTHR30589">
    <property type="entry name" value="PROLIPOPROTEIN DIACYLGLYCERYL TRANSFERASE"/>
    <property type="match status" value="1"/>
</dbReference>
<reference evidence="8" key="1">
    <citation type="journal article" date="2020" name="mSystems">
        <title>Genome- and Community-Level Interaction Insights into Carbon Utilization and Element Cycling Functions of Hydrothermarchaeota in Hydrothermal Sediment.</title>
        <authorList>
            <person name="Zhou Z."/>
            <person name="Liu Y."/>
            <person name="Xu W."/>
            <person name="Pan J."/>
            <person name="Luo Z.H."/>
            <person name="Li M."/>
        </authorList>
    </citation>
    <scope>NUCLEOTIDE SEQUENCE [LARGE SCALE GENOMIC DNA]</scope>
    <source>
        <strain evidence="8">SpSt-697</strain>
    </source>
</reference>
<keyword evidence="4 7" id="KW-0812">Transmembrane</keyword>
<dbReference type="GO" id="GO:0008961">
    <property type="term" value="F:phosphatidylglycerol-prolipoprotein diacylglyceryl transferase activity"/>
    <property type="evidence" value="ECO:0007669"/>
    <property type="project" value="UniProtKB-UniRule"/>
</dbReference>
<accession>A0A7V4E3Z5</accession>
<feature type="transmembrane region" description="Helical" evidence="7">
    <location>
        <begin position="44"/>
        <end position="66"/>
    </location>
</feature>
<evidence type="ECO:0000256" key="1">
    <source>
        <dbReference type="ARBA" id="ARBA00007150"/>
    </source>
</evidence>
<comment type="caution">
    <text evidence="8">The sequence shown here is derived from an EMBL/GenBank/DDBJ whole genome shotgun (WGS) entry which is preliminary data.</text>
</comment>
<feature type="transmembrane region" description="Helical" evidence="7">
    <location>
        <begin position="86"/>
        <end position="107"/>
    </location>
</feature>
<dbReference type="EC" id="2.5.1.145" evidence="7"/>
<evidence type="ECO:0000313" key="8">
    <source>
        <dbReference type="EMBL" id="HGK63675.1"/>
    </source>
</evidence>
<keyword evidence="6 7" id="KW-0472">Membrane</keyword>
<feature type="transmembrane region" description="Helical" evidence="7">
    <location>
        <begin position="199"/>
        <end position="216"/>
    </location>
</feature>
<comment type="function">
    <text evidence="7">Catalyzes the transfer of the diacylglyceryl group from phosphatidylglycerol to the sulfhydryl group of the N-terminal cysteine of a prolipoprotein, the first step in the formation of mature lipoproteins.</text>
</comment>
<comment type="catalytic activity">
    <reaction evidence="7">
        <text>L-cysteinyl-[prolipoprotein] + a 1,2-diacyl-sn-glycero-3-phospho-(1'-sn-glycerol) = an S-1,2-diacyl-sn-glyceryl-L-cysteinyl-[prolipoprotein] + sn-glycerol 1-phosphate + H(+)</text>
        <dbReference type="Rhea" id="RHEA:56712"/>
        <dbReference type="Rhea" id="RHEA-COMP:14679"/>
        <dbReference type="Rhea" id="RHEA-COMP:14680"/>
        <dbReference type="ChEBI" id="CHEBI:15378"/>
        <dbReference type="ChEBI" id="CHEBI:29950"/>
        <dbReference type="ChEBI" id="CHEBI:57685"/>
        <dbReference type="ChEBI" id="CHEBI:64716"/>
        <dbReference type="ChEBI" id="CHEBI:140658"/>
        <dbReference type="EC" id="2.5.1.145"/>
    </reaction>
</comment>